<keyword evidence="3" id="KW-1185">Reference proteome</keyword>
<dbReference type="RefSeq" id="WP_201309814.1">
    <property type="nucleotide sequence ID" value="NZ_BLYI01000006.1"/>
</dbReference>
<feature type="transmembrane region" description="Helical" evidence="1">
    <location>
        <begin position="310"/>
        <end position="330"/>
    </location>
</feature>
<reference evidence="2" key="1">
    <citation type="submission" date="2020-06" db="EMBL/GenBank/DDBJ databases">
        <title>Characterization of fructooligosaccharide metabolism and fructooligosaccharide-degrading enzymes in human commensal butyrate producers.</title>
        <authorList>
            <person name="Tanno H."/>
            <person name="Fujii T."/>
            <person name="Hirano K."/>
            <person name="Maeno S."/>
            <person name="Tonozuka T."/>
            <person name="Sakamoto M."/>
            <person name="Ohkuma M."/>
            <person name="Tochio T."/>
            <person name="Endo A."/>
        </authorList>
    </citation>
    <scope>NUCLEOTIDE SEQUENCE</scope>
    <source>
        <strain evidence="2">JCM 17466</strain>
    </source>
</reference>
<protein>
    <recommendedName>
        <fullName evidence="4">ABC transporter permease</fullName>
    </recommendedName>
</protein>
<feature type="transmembrane region" description="Helical" evidence="1">
    <location>
        <begin position="350"/>
        <end position="368"/>
    </location>
</feature>
<accession>A0A916Q703</accession>
<feature type="transmembrane region" description="Helical" evidence="1">
    <location>
        <begin position="6"/>
        <end position="29"/>
    </location>
</feature>
<proteinExistence type="predicted"/>
<comment type="caution">
    <text evidence="2">The sequence shown here is derived from an EMBL/GenBank/DDBJ whole genome shotgun (WGS) entry which is preliminary data.</text>
</comment>
<evidence type="ECO:0000256" key="1">
    <source>
        <dbReference type="SAM" id="Phobius"/>
    </source>
</evidence>
<dbReference type="Proteomes" id="UP000613208">
    <property type="component" value="Unassembled WGS sequence"/>
</dbReference>
<feature type="transmembrane region" description="Helical" evidence="1">
    <location>
        <begin position="109"/>
        <end position="129"/>
    </location>
</feature>
<feature type="transmembrane region" description="Helical" evidence="1">
    <location>
        <begin position="238"/>
        <end position="259"/>
    </location>
</feature>
<keyword evidence="1" id="KW-0812">Transmembrane</keyword>
<feature type="transmembrane region" description="Helical" evidence="1">
    <location>
        <begin position="41"/>
        <end position="60"/>
    </location>
</feature>
<name>A0A916Q703_9FIRM</name>
<evidence type="ECO:0000313" key="3">
    <source>
        <dbReference type="Proteomes" id="UP000613208"/>
    </source>
</evidence>
<dbReference type="Pfam" id="PF06541">
    <property type="entry name" value="ABC_trans_CmpB"/>
    <property type="match status" value="2"/>
</dbReference>
<keyword evidence="1" id="KW-0472">Membrane</keyword>
<keyword evidence="1" id="KW-1133">Transmembrane helix</keyword>
<evidence type="ECO:0000313" key="2">
    <source>
        <dbReference type="EMBL" id="GFO84075.1"/>
    </source>
</evidence>
<sequence length="450" mass="51735">MNETFYQLMWFFVLYSFLGWLFATAAAAVRTKKFVDVGFLYGPYCPSYGVSAVVFTIFLSELRESVFFLFLGGAILSFVMTFFTGFLLEKIFHHKWWDYSRRKYHFSGYVNLPYTALWGALAVLMIRVVNPILKDATLLIPKTIGGILLIILGVVLIIDLAGTVTGILKIKSHIRKLSLVYQVSENLQKTADMMGEGVTKWILKHLEKAYPLLDVRTILKAKLEREKEIKKAEAEADVFAAGCGFYKLVCIFFLGAFLGDVIETIFCYMKYGVIMSRSSVVFGPFSIVWGFGCVLLTAILYQYRNRSDRFIFIYGTLLGGAYEYICSVLSEMVFGTVFWDYSKIPFNLGGRINLLYCFFWGFASVIWMKGLYPFFSKWIEKLPKKAGKILAWGFLIFMTLDMALSGLAMSRYSERHIQGKKAENRMERFLDDHFPDKRIKEIYPHVKIVK</sequence>
<dbReference type="InterPro" id="IPR010540">
    <property type="entry name" value="CmpB_TMEM229"/>
</dbReference>
<dbReference type="EMBL" id="BLYI01000006">
    <property type="protein sequence ID" value="GFO84075.1"/>
    <property type="molecule type" value="Genomic_DNA"/>
</dbReference>
<feature type="transmembrane region" description="Helical" evidence="1">
    <location>
        <begin position="279"/>
        <end position="303"/>
    </location>
</feature>
<gene>
    <name evidence="2" type="ORF">ANBU17_04220</name>
</gene>
<feature type="transmembrane region" description="Helical" evidence="1">
    <location>
        <begin position="389"/>
        <end position="409"/>
    </location>
</feature>
<evidence type="ECO:0008006" key="4">
    <source>
        <dbReference type="Google" id="ProtNLM"/>
    </source>
</evidence>
<organism evidence="2 3">
    <name type="scientific">Anaerostipes butyraticus</name>
    <dbReference type="NCBI Taxonomy" id="645466"/>
    <lineage>
        <taxon>Bacteria</taxon>
        <taxon>Bacillati</taxon>
        <taxon>Bacillota</taxon>
        <taxon>Clostridia</taxon>
        <taxon>Lachnospirales</taxon>
        <taxon>Lachnospiraceae</taxon>
        <taxon>Anaerostipes</taxon>
    </lineage>
</organism>
<feature type="transmembrane region" description="Helical" evidence="1">
    <location>
        <begin position="144"/>
        <end position="168"/>
    </location>
</feature>
<feature type="transmembrane region" description="Helical" evidence="1">
    <location>
        <begin position="66"/>
        <end position="88"/>
    </location>
</feature>
<dbReference type="AlphaFoldDB" id="A0A916Q703"/>